<sequence length="55" mass="6068">MGADALWEVYAAHPWLATFPIERAPRCRHPALSTGGARPATAQEELRSVIRRLLG</sequence>
<dbReference type="AlphaFoldDB" id="A0A6I3IY64"/>
<dbReference type="Proteomes" id="UP000431092">
    <property type="component" value="Unassembled WGS sequence"/>
</dbReference>
<name>A0A6I3IY64_9MICO</name>
<organism evidence="1 2">
    <name type="scientific">Arsenicicoccus cauae</name>
    <dbReference type="NCBI Taxonomy" id="2663847"/>
    <lineage>
        <taxon>Bacteria</taxon>
        <taxon>Bacillati</taxon>
        <taxon>Actinomycetota</taxon>
        <taxon>Actinomycetes</taxon>
        <taxon>Micrococcales</taxon>
        <taxon>Intrasporangiaceae</taxon>
        <taxon>Arsenicicoccus</taxon>
    </lineage>
</organism>
<evidence type="ECO:0000313" key="2">
    <source>
        <dbReference type="Proteomes" id="UP000431092"/>
    </source>
</evidence>
<comment type="caution">
    <text evidence="1">The sequence shown here is derived from an EMBL/GenBank/DDBJ whole genome shotgun (WGS) entry which is preliminary data.</text>
</comment>
<evidence type="ECO:0000313" key="1">
    <source>
        <dbReference type="EMBL" id="MTB71846.1"/>
    </source>
</evidence>
<protein>
    <submittedName>
        <fullName evidence="1">Uncharacterized protein</fullName>
    </submittedName>
</protein>
<accession>A0A6I3IY64</accession>
<proteinExistence type="predicted"/>
<gene>
    <name evidence="1" type="ORF">GGG17_07670</name>
</gene>
<reference evidence="1 2" key="1">
    <citation type="submission" date="2019-11" db="EMBL/GenBank/DDBJ databases">
        <title>Whole genome sequencing identifies a novel species of the genus Arsenicicoccus isolated from human blood.</title>
        <authorList>
            <person name="Jeong J.H."/>
            <person name="Kweon O.J."/>
            <person name="Kim H.R."/>
            <person name="Kim T.-H."/>
            <person name="Ha S.-M."/>
            <person name="Lee M.-K."/>
        </authorList>
    </citation>
    <scope>NUCLEOTIDE SEQUENCE [LARGE SCALE GENOMIC DNA]</scope>
    <source>
        <strain evidence="1 2">MKL-02</strain>
    </source>
</reference>
<dbReference type="EMBL" id="WLVL01000028">
    <property type="protein sequence ID" value="MTB71846.1"/>
    <property type="molecule type" value="Genomic_DNA"/>
</dbReference>
<keyword evidence="2" id="KW-1185">Reference proteome</keyword>
<dbReference type="RefSeq" id="WP_154593155.1">
    <property type="nucleotide sequence ID" value="NZ_CP171001.1"/>
</dbReference>